<dbReference type="PANTHER" id="PTHR43496:SF1">
    <property type="entry name" value="POLYGALACTURONAN_RHAMNOGALACTURONAN TRANSPORT SYSTEM PERMEASE PROTEIN YTEP"/>
    <property type="match status" value="1"/>
</dbReference>
<dbReference type="InterPro" id="IPR035906">
    <property type="entry name" value="MetI-like_sf"/>
</dbReference>
<accession>A0ABV5VX22</accession>
<dbReference type="PROSITE" id="PS50928">
    <property type="entry name" value="ABC_TM1"/>
    <property type="match status" value="1"/>
</dbReference>
<feature type="transmembrane region" description="Helical" evidence="6">
    <location>
        <begin position="12"/>
        <end position="31"/>
    </location>
</feature>
<feature type="transmembrane region" description="Helical" evidence="6">
    <location>
        <begin position="262"/>
        <end position="285"/>
    </location>
</feature>
<evidence type="ECO:0000259" key="7">
    <source>
        <dbReference type="PROSITE" id="PS50928"/>
    </source>
</evidence>
<feature type="transmembrane region" description="Helical" evidence="6">
    <location>
        <begin position="119"/>
        <end position="139"/>
    </location>
</feature>
<dbReference type="Gene3D" id="1.10.3720.10">
    <property type="entry name" value="MetI-like"/>
    <property type="match status" value="1"/>
</dbReference>
<keyword evidence="3 6" id="KW-0812">Transmembrane</keyword>
<feature type="transmembrane region" description="Helical" evidence="6">
    <location>
        <begin position="205"/>
        <end position="224"/>
    </location>
</feature>
<organism evidence="8 9">
    <name type="scientific">Paenibacillus hodogayensis</name>
    <dbReference type="NCBI Taxonomy" id="279208"/>
    <lineage>
        <taxon>Bacteria</taxon>
        <taxon>Bacillati</taxon>
        <taxon>Bacillota</taxon>
        <taxon>Bacilli</taxon>
        <taxon>Bacillales</taxon>
        <taxon>Paenibacillaceae</taxon>
        <taxon>Paenibacillus</taxon>
    </lineage>
</organism>
<comment type="similarity">
    <text evidence="6">Belongs to the binding-protein-dependent transport system permease family.</text>
</comment>
<name>A0ABV5VX22_9BACL</name>
<dbReference type="CDD" id="cd06261">
    <property type="entry name" value="TM_PBP2"/>
    <property type="match status" value="1"/>
</dbReference>
<evidence type="ECO:0000313" key="9">
    <source>
        <dbReference type="Proteomes" id="UP001589619"/>
    </source>
</evidence>
<feature type="transmembrane region" description="Helical" evidence="6">
    <location>
        <begin position="79"/>
        <end position="98"/>
    </location>
</feature>
<feature type="transmembrane region" description="Helical" evidence="6">
    <location>
        <begin position="159"/>
        <end position="184"/>
    </location>
</feature>
<dbReference type="Pfam" id="PF00528">
    <property type="entry name" value="BPD_transp_1"/>
    <property type="match status" value="1"/>
</dbReference>
<keyword evidence="4 6" id="KW-1133">Transmembrane helix</keyword>
<evidence type="ECO:0000256" key="5">
    <source>
        <dbReference type="ARBA" id="ARBA00023136"/>
    </source>
</evidence>
<protein>
    <submittedName>
        <fullName evidence="8">ABC transporter permease</fullName>
    </submittedName>
</protein>
<sequence length="300" mass="33929">MLLKKMMSRDWLLLWLLALPGILHFVVFRYVPMFGNVIAFQDYSIFSGILDSPWVGFKHFANMFTYAEFYNILRNTLVLSLYSIVFGFPAPLVLALLLNEIRKTWFKKQVQTLLYLPHFLSWVIVGGIFINLLSIDGFLNTIVGWFGVSKTDFLTQPEYFRGIIVSVGIWKEMGWGMIIYLAALSGINPSLYEAAMVDGAGRFRQMWSITLPSLMPAIIVLFLLRVGHVLDSNVEQVLIMLNPLVRDVGEVMDTYVYRVGLLGAQFSLTTAIGIFKSLVGLLLVVGLNTLSRKTTGESIY</sequence>
<dbReference type="SUPFAM" id="SSF161098">
    <property type="entry name" value="MetI-like"/>
    <property type="match status" value="1"/>
</dbReference>
<evidence type="ECO:0000256" key="1">
    <source>
        <dbReference type="ARBA" id="ARBA00004141"/>
    </source>
</evidence>
<comment type="subcellular location">
    <subcellularLocation>
        <location evidence="6">Cell membrane</location>
        <topology evidence="6">Multi-pass membrane protein</topology>
    </subcellularLocation>
    <subcellularLocation>
        <location evidence="1">Membrane</location>
        <topology evidence="1">Multi-pass membrane protein</topology>
    </subcellularLocation>
</comment>
<evidence type="ECO:0000256" key="2">
    <source>
        <dbReference type="ARBA" id="ARBA00022448"/>
    </source>
</evidence>
<dbReference type="InterPro" id="IPR000515">
    <property type="entry name" value="MetI-like"/>
</dbReference>
<dbReference type="EMBL" id="JBHMAG010000012">
    <property type="protein sequence ID" value="MFB9752859.1"/>
    <property type="molecule type" value="Genomic_DNA"/>
</dbReference>
<keyword evidence="2 6" id="KW-0813">Transport</keyword>
<gene>
    <name evidence="8" type="ORF">ACFFNY_14945</name>
</gene>
<keyword evidence="9" id="KW-1185">Reference proteome</keyword>
<proteinExistence type="inferred from homology"/>
<evidence type="ECO:0000256" key="4">
    <source>
        <dbReference type="ARBA" id="ARBA00022989"/>
    </source>
</evidence>
<evidence type="ECO:0000313" key="8">
    <source>
        <dbReference type="EMBL" id="MFB9752859.1"/>
    </source>
</evidence>
<dbReference type="PANTHER" id="PTHR43496">
    <property type="entry name" value="PROTEIN LPLB"/>
    <property type="match status" value="1"/>
</dbReference>
<comment type="caution">
    <text evidence="8">The sequence shown here is derived from an EMBL/GenBank/DDBJ whole genome shotgun (WGS) entry which is preliminary data.</text>
</comment>
<evidence type="ECO:0000256" key="6">
    <source>
        <dbReference type="RuleBase" id="RU363032"/>
    </source>
</evidence>
<dbReference type="RefSeq" id="WP_344903064.1">
    <property type="nucleotide sequence ID" value="NZ_BAAAYO010000001.1"/>
</dbReference>
<reference evidence="8 9" key="1">
    <citation type="submission" date="2024-09" db="EMBL/GenBank/DDBJ databases">
        <authorList>
            <person name="Sun Q."/>
            <person name="Mori K."/>
        </authorList>
    </citation>
    <scope>NUCLEOTIDE SEQUENCE [LARGE SCALE GENOMIC DNA]</scope>
    <source>
        <strain evidence="8 9">JCM 12520</strain>
    </source>
</reference>
<feature type="domain" description="ABC transmembrane type-1" evidence="7">
    <location>
        <begin position="73"/>
        <end position="287"/>
    </location>
</feature>
<evidence type="ECO:0000256" key="3">
    <source>
        <dbReference type="ARBA" id="ARBA00022692"/>
    </source>
</evidence>
<keyword evidence="5 6" id="KW-0472">Membrane</keyword>
<dbReference type="Proteomes" id="UP001589619">
    <property type="component" value="Unassembled WGS sequence"/>
</dbReference>